<sequence length="350" mass="38981">MSLLVPQSDVPGWHGGMGGGGGNDPNDPNNPYWQQGGGHYNENVDIPEEENPEEYDDGDPNQEGAPVTPQCTGKVKRPYDSEKRKKHYASKNVKAQAELKQVMVDSLNRHQPRENNQQWGSDRSPHFFKSDRPEQGDTAYQYYWRPGPEPFSPGEQKTWNQTFEKRNTASRWGSTNMLALREMVRNDRIVPSRSFRDQTSPAVPSPQTQPPPPDPLGQPQVQIGFPDQPGQMASPPQAGASNQGIQYFQDEDSFLDPQLQLAQLIATGGGYNNPPAPRPRTPQYGLVGIENVPLPGSYVSPPRRQPQHTQYQAAGPHPPNQAQQSSGRPPPHLHLPDQVPPQFKPPPKKR</sequence>
<dbReference type="Proteomes" id="UP001370758">
    <property type="component" value="Unassembled WGS sequence"/>
</dbReference>
<feature type="region of interest" description="Disordered" evidence="1">
    <location>
        <begin position="183"/>
        <end position="254"/>
    </location>
</feature>
<feature type="compositionally biased region" description="Acidic residues" evidence="1">
    <location>
        <begin position="45"/>
        <end position="60"/>
    </location>
</feature>
<proteinExistence type="predicted"/>
<dbReference type="EMBL" id="JAVHJL010000010">
    <property type="protein sequence ID" value="KAK6496729.1"/>
    <property type="molecule type" value="Genomic_DNA"/>
</dbReference>
<feature type="compositionally biased region" description="Basic and acidic residues" evidence="1">
    <location>
        <begin position="123"/>
        <end position="135"/>
    </location>
</feature>
<feature type="compositionally biased region" description="Gly residues" evidence="1">
    <location>
        <begin position="13"/>
        <end position="23"/>
    </location>
</feature>
<gene>
    <name evidence="2" type="ORF">TWF481_001717</name>
</gene>
<feature type="region of interest" description="Disordered" evidence="1">
    <location>
        <begin position="108"/>
        <end position="159"/>
    </location>
</feature>
<evidence type="ECO:0000256" key="1">
    <source>
        <dbReference type="SAM" id="MobiDB-lite"/>
    </source>
</evidence>
<dbReference type="AlphaFoldDB" id="A0AAV9VW27"/>
<feature type="compositionally biased region" description="Pro residues" evidence="1">
    <location>
        <begin position="328"/>
        <end position="350"/>
    </location>
</feature>
<accession>A0AAV9VW27</accession>
<evidence type="ECO:0000313" key="2">
    <source>
        <dbReference type="EMBL" id="KAK6496729.1"/>
    </source>
</evidence>
<evidence type="ECO:0000313" key="3">
    <source>
        <dbReference type="Proteomes" id="UP001370758"/>
    </source>
</evidence>
<protein>
    <submittedName>
        <fullName evidence="2">Uncharacterized protein</fullName>
    </submittedName>
</protein>
<feature type="region of interest" description="Disordered" evidence="1">
    <location>
        <begin position="1"/>
        <end position="92"/>
    </location>
</feature>
<keyword evidence="3" id="KW-1185">Reference proteome</keyword>
<feature type="compositionally biased region" description="Pro residues" evidence="1">
    <location>
        <begin position="203"/>
        <end position="216"/>
    </location>
</feature>
<feature type="region of interest" description="Disordered" evidence="1">
    <location>
        <begin position="266"/>
        <end position="350"/>
    </location>
</feature>
<reference evidence="2 3" key="1">
    <citation type="submission" date="2023-08" db="EMBL/GenBank/DDBJ databases">
        <authorList>
            <person name="Palmer J.M."/>
        </authorList>
    </citation>
    <scope>NUCLEOTIDE SEQUENCE [LARGE SCALE GENOMIC DNA]</scope>
    <source>
        <strain evidence="2 3">TWF481</strain>
    </source>
</reference>
<name>A0AAV9VW27_9PEZI</name>
<feature type="compositionally biased region" description="Basic and acidic residues" evidence="1">
    <location>
        <begin position="183"/>
        <end position="196"/>
    </location>
</feature>
<organism evidence="2 3">
    <name type="scientific">Arthrobotrys musiformis</name>
    <dbReference type="NCBI Taxonomy" id="47236"/>
    <lineage>
        <taxon>Eukaryota</taxon>
        <taxon>Fungi</taxon>
        <taxon>Dikarya</taxon>
        <taxon>Ascomycota</taxon>
        <taxon>Pezizomycotina</taxon>
        <taxon>Orbiliomycetes</taxon>
        <taxon>Orbiliales</taxon>
        <taxon>Orbiliaceae</taxon>
        <taxon>Arthrobotrys</taxon>
    </lineage>
</organism>
<comment type="caution">
    <text evidence="2">The sequence shown here is derived from an EMBL/GenBank/DDBJ whole genome shotgun (WGS) entry which is preliminary data.</text>
</comment>